<reference evidence="1 2" key="1">
    <citation type="submission" date="2021-07" db="EMBL/GenBank/DDBJ databases">
        <authorList>
            <person name="Palmer J.M."/>
        </authorList>
    </citation>
    <scope>NUCLEOTIDE SEQUENCE [LARGE SCALE GENOMIC DNA]</scope>
    <source>
        <strain evidence="1 2">AT_MEX2019</strain>
        <tissue evidence="1">Muscle</tissue>
    </source>
</reference>
<comment type="caution">
    <text evidence="1">The sequence shown here is derived from an EMBL/GenBank/DDBJ whole genome shotgun (WGS) entry which is preliminary data.</text>
</comment>
<accession>A0ABU7A8T4</accession>
<evidence type="ECO:0000313" key="2">
    <source>
        <dbReference type="Proteomes" id="UP001345963"/>
    </source>
</evidence>
<name>A0ABU7A8T4_9TELE</name>
<protein>
    <submittedName>
        <fullName evidence="1">Uncharacterized protein</fullName>
    </submittedName>
</protein>
<gene>
    <name evidence="1" type="ORF">ATANTOWER_017384</name>
</gene>
<sequence length="69" mass="7355">STCSKGLLHGWAGLQTRFVVGASGSAADLLNSGFRRDFLLVVILNSVPARDDLLVDICHKADNQHCTSS</sequence>
<feature type="non-terminal residue" evidence="1">
    <location>
        <position position="1"/>
    </location>
</feature>
<dbReference type="EMBL" id="JAHUTI010003595">
    <property type="protein sequence ID" value="MED6233835.1"/>
    <property type="molecule type" value="Genomic_DNA"/>
</dbReference>
<keyword evidence="2" id="KW-1185">Reference proteome</keyword>
<dbReference type="Proteomes" id="UP001345963">
    <property type="component" value="Unassembled WGS sequence"/>
</dbReference>
<proteinExistence type="predicted"/>
<evidence type="ECO:0000313" key="1">
    <source>
        <dbReference type="EMBL" id="MED6233835.1"/>
    </source>
</evidence>
<organism evidence="1 2">
    <name type="scientific">Ataeniobius toweri</name>
    <dbReference type="NCBI Taxonomy" id="208326"/>
    <lineage>
        <taxon>Eukaryota</taxon>
        <taxon>Metazoa</taxon>
        <taxon>Chordata</taxon>
        <taxon>Craniata</taxon>
        <taxon>Vertebrata</taxon>
        <taxon>Euteleostomi</taxon>
        <taxon>Actinopterygii</taxon>
        <taxon>Neopterygii</taxon>
        <taxon>Teleostei</taxon>
        <taxon>Neoteleostei</taxon>
        <taxon>Acanthomorphata</taxon>
        <taxon>Ovalentaria</taxon>
        <taxon>Atherinomorphae</taxon>
        <taxon>Cyprinodontiformes</taxon>
        <taxon>Goodeidae</taxon>
        <taxon>Ataeniobius</taxon>
    </lineage>
</organism>